<dbReference type="Gene3D" id="3.40.50.2000">
    <property type="entry name" value="Glycogen Phosphorylase B"/>
    <property type="match status" value="1"/>
</dbReference>
<evidence type="ECO:0000259" key="2">
    <source>
        <dbReference type="Pfam" id="PF00534"/>
    </source>
</evidence>
<dbReference type="PANTHER" id="PTHR46401:SF2">
    <property type="entry name" value="GLYCOSYLTRANSFERASE WBBK-RELATED"/>
    <property type="match status" value="1"/>
</dbReference>
<feature type="domain" description="Glycosyl transferase family 1" evidence="2">
    <location>
        <begin position="234"/>
        <end position="354"/>
    </location>
</feature>
<comment type="caution">
    <text evidence="3">The sequence shown here is derived from an EMBL/GenBank/DDBJ whole genome shotgun (WGS) entry which is preliminary data.</text>
</comment>
<proteinExistence type="predicted"/>
<dbReference type="SUPFAM" id="SSF53756">
    <property type="entry name" value="UDP-Glycosyltransferase/glycogen phosphorylase"/>
    <property type="match status" value="1"/>
</dbReference>
<dbReference type="PANTHER" id="PTHR46401">
    <property type="entry name" value="GLYCOSYLTRANSFERASE WBBK-RELATED"/>
    <property type="match status" value="1"/>
</dbReference>
<keyword evidence="1 3" id="KW-0808">Transferase</keyword>
<dbReference type="InterPro" id="IPR001296">
    <property type="entry name" value="Glyco_trans_1"/>
</dbReference>
<protein>
    <submittedName>
        <fullName evidence="3">Glycosyl transferase family 1</fullName>
    </submittedName>
</protein>
<evidence type="ECO:0000313" key="4">
    <source>
        <dbReference type="Proteomes" id="UP000320653"/>
    </source>
</evidence>
<evidence type="ECO:0000313" key="3">
    <source>
        <dbReference type="EMBL" id="TWF57143.1"/>
    </source>
</evidence>
<dbReference type="AlphaFoldDB" id="A0A561R3I4"/>
<accession>A0A561R3I4</accession>
<dbReference type="Proteomes" id="UP000320653">
    <property type="component" value="Unassembled WGS sequence"/>
</dbReference>
<keyword evidence="4" id="KW-1185">Reference proteome</keyword>
<gene>
    <name evidence="3" type="ORF">FHW37_102784</name>
</gene>
<dbReference type="EMBL" id="VIWP01000002">
    <property type="protein sequence ID" value="TWF57143.1"/>
    <property type="molecule type" value="Genomic_DNA"/>
</dbReference>
<name>A0A561R3I4_9HYPH</name>
<dbReference type="GO" id="GO:0016757">
    <property type="term" value="F:glycosyltransferase activity"/>
    <property type="evidence" value="ECO:0007669"/>
    <property type="project" value="InterPro"/>
</dbReference>
<sequence length="389" mass="43329">MPPARIETTRVLFDISRLFRCRSNAFATGVDRIDLALAFNLVRQFADHCHFVHAGPAGPAIVDQAASLALLAHLDKRWNDPSSGDLAPFSGRRFTADAILRGLTRSEQRKLATADTTYVVASHSGLGKVEGALKRLDPEQRMRRFVYLHDIIPLEMPEYQRPETRGAFERYLRELTDSPLVIASNSDDTDMRVRKLAAKEKWPVETFTVLKPQLSQMPIKSGEPRPLVSAYLADPRPFFTIIGTIEPRKNHLLLLNLWRQLAEECDAPPRLCIIGKRGWENENVLDMLDRCDAIKGLVTEFGSLSDTEVQLLMMRAEALLFPSFVEGLGIPLLEAAAMNLPCIVSDIPVFREVAPAGTIFLDPLDGPGWKRSIMSKTGKQHVPSPAGSL</sequence>
<evidence type="ECO:0000256" key="1">
    <source>
        <dbReference type="ARBA" id="ARBA00022679"/>
    </source>
</evidence>
<dbReference type="Pfam" id="PF00534">
    <property type="entry name" value="Glycos_transf_1"/>
    <property type="match status" value="1"/>
</dbReference>
<reference evidence="3 4" key="1">
    <citation type="submission" date="2019-06" db="EMBL/GenBank/DDBJ databases">
        <title>Sorghum-associated microbial communities from plants grown in Nebraska, USA.</title>
        <authorList>
            <person name="Schachtman D."/>
        </authorList>
    </citation>
    <scope>NUCLEOTIDE SEQUENCE [LARGE SCALE GENOMIC DNA]</scope>
    <source>
        <strain evidence="3 4">1225</strain>
    </source>
</reference>
<organism evidence="3 4">
    <name type="scientific">Neorhizobium alkalisoli</name>
    <dbReference type="NCBI Taxonomy" id="528178"/>
    <lineage>
        <taxon>Bacteria</taxon>
        <taxon>Pseudomonadati</taxon>
        <taxon>Pseudomonadota</taxon>
        <taxon>Alphaproteobacteria</taxon>
        <taxon>Hyphomicrobiales</taxon>
        <taxon>Rhizobiaceae</taxon>
        <taxon>Rhizobium/Agrobacterium group</taxon>
        <taxon>Neorhizobium</taxon>
    </lineage>
</organism>